<dbReference type="GeneID" id="20085929"/>
<feature type="compositionally biased region" description="Low complexity" evidence="1">
    <location>
        <begin position="1133"/>
        <end position="1145"/>
    </location>
</feature>
<feature type="compositionally biased region" description="Low complexity" evidence="1">
    <location>
        <begin position="1058"/>
        <end position="1067"/>
    </location>
</feature>
<feature type="domain" description="PDZ" evidence="2">
    <location>
        <begin position="372"/>
        <end position="445"/>
    </location>
</feature>
<dbReference type="PANTHER" id="PTHR46900:SF4">
    <property type="entry name" value="FERM AND PDZ DOMAIN CONTAINING 2"/>
    <property type="match status" value="1"/>
</dbReference>
<dbReference type="PROSITE" id="PS50106">
    <property type="entry name" value="PDZ"/>
    <property type="match status" value="6"/>
</dbReference>
<feature type="compositionally biased region" description="Polar residues" evidence="1">
    <location>
        <begin position="106"/>
        <end position="116"/>
    </location>
</feature>
<feature type="region of interest" description="Disordered" evidence="1">
    <location>
        <begin position="1177"/>
        <end position="1213"/>
    </location>
</feature>
<feature type="domain" description="PDZ" evidence="2">
    <location>
        <begin position="1650"/>
        <end position="1722"/>
    </location>
</feature>
<dbReference type="SMART" id="SM00228">
    <property type="entry name" value="PDZ"/>
    <property type="match status" value="7"/>
</dbReference>
<dbReference type="RefSeq" id="XP_008873012.1">
    <property type="nucleotide sequence ID" value="XM_008874790.1"/>
</dbReference>
<feature type="compositionally biased region" description="Low complexity" evidence="1">
    <location>
        <begin position="46"/>
        <end position="60"/>
    </location>
</feature>
<sequence length="1727" mass="184708">MQNYRAIKKKPVGGGGSSLLENQKANSVVTDNTRSISSNDTRQHARSNAASRSDRSLNNSGMSDRRVESNGSWNSHPGSSSDRRAVSNGSMSAAGADHDRRRPRRGNSSQDPQRQIQRGHPVDIQEPEPTPATSQYDLIWHQGDLALQFSLNAKHQIAIRHIETNQPKETTAGLASAALGDVLIALNWEDVSALTPSEVQRRLNRAELPMTLTFQSFSQQPAISRLKRAPSMSRMPPLQPNEFEAVWTSGRLGVVIACDSAGRPVVREYAKEASTDPGVAAIQPLDELIFVNDIAVGEISYNDAISALRLAQKPVLLRFRREVVAPKQEQPPAVAPSRNPSQPRPGSGKSHRRRVPPEAQEKDKYTVVWRDGPLGLVLKKNDVNDIYVKEIKKKGLALLHEAIMSEGDVLVSITGVPAKPLGLTGTVDFLKSVQKPVELVFQHVTSHPSQHVVPVSRGERCRESTVVVLPLPTDPVSNESFISDGVAAKYLPPKTAAQASAPAIDTYDLIWHRGKLAISLRYASSNRTVIRKITPGEQQTTANLDAASVGDVLIAINWDDVTSSPYDNVVTRLKERDFPLTLTFKRQPPTTSTGAAATQTASKQSRGEYEVMWRDGKLGVRVHCDPEGRAVVRERTEAATDPELAQIQAGDELIFVNDLRVRTIGYSEALVVMKQPKPIKLRFRRRRQRSSSAAASQLHATVVEPAEVHLDAALPPDSPRQSLAMAASASIDSEDKMYSVDWAGGSLGITLRMNDQFEIFIAQLTGKGLSLERPELGVGDILIGVMGVPTTPLGLAGTVDFLKCIQKPAVLTFLRKARPHGSSINPPALPEPTRSQHIDFSADQVVEAVHVEESCASRLTKVVDSGVEVCQAPATVPLVDTSVAAEHVPPVPPPFPTDLTNAVDAPTWSFARDSSLARGSMPMSPSNQLTVSLRASSGPGVTVLSPSRSPTVHHKASGTPPGTPPLTFEFPSASAPSELVLSPVENVSFGPSTSATPPTCASPIATSVIVSRAPLSSATSSSPTLHPITSTLVFSPAHAASIVISRPMPTHVVPPPHSVSSGPVESPVETHGHPSTPPLQATAAPSTPKVACVPAWSLEPTTPPGTPPTTSMLEPFFKYTEPPPVSAAQASRPPVTSPTSVPVSTKIAPATPPGTPPSVSMMEPYYSYVDPIAGPSKTSVEASVQPTTPPESPPFESFGPTSSPPNLDLSGQSPAYSTWHTSDNQVVGIADLPDLRPPSADQTFTIQQEDVAPVFVESASPLHDGLHTEFPTHQRPESFTCIDMSLQHGEVIEEDGGGFTADDSSPLELPTPPTASGLFSPSVEWDISRENRTPTHQTPTAASSMVPLYDTALSKSQSAESLDSLDLSDYQSSSESLSSSTEFLSNRSMTPDFLPNQVTMSVVDPQPPVSSMDTVSLDDGEVDIDEEDDDDDSIQEDYSTIAPEDVPILSMSSRSMSSRSMSSVSMPPTPPPIAMSTPFSDSAPDDASISEPKTLYSILWRGGPLGLAIKRNKQDEICVKALTGGGLAGKSDIIQPGDVLVQCGTTIVQYSTLAETSRVLKQAKTPVSLVFLRREQQARNSVASSASVPTLDMSTNSYDNALGGGLNSSVSDGFLPVDPSTPQRGSVYMPKRFKSSSKHSTVYSIVWEGGPLGIAVTKNSDDENCVMRLTGDGLAAQSSIIRVGDVLMSAGDVQLSNVSLTAAMHVIQLARKPTFLVFRRTGEDEDV</sequence>
<feature type="region of interest" description="Disordered" evidence="1">
    <location>
        <begin position="936"/>
        <end position="962"/>
    </location>
</feature>
<feature type="domain" description="PDZ" evidence="2">
    <location>
        <begin position="248"/>
        <end position="323"/>
    </location>
</feature>
<dbReference type="SUPFAM" id="SSF50156">
    <property type="entry name" value="PDZ domain-like"/>
    <property type="match status" value="4"/>
</dbReference>
<evidence type="ECO:0000313" key="3">
    <source>
        <dbReference type="EMBL" id="ETV98137.1"/>
    </source>
</evidence>
<proteinExistence type="predicted"/>
<feature type="domain" description="PDZ" evidence="2">
    <location>
        <begin position="1503"/>
        <end position="1575"/>
    </location>
</feature>
<reference evidence="3" key="1">
    <citation type="submission" date="2013-12" db="EMBL/GenBank/DDBJ databases">
        <title>The Genome Sequence of Aphanomyces invadans NJM9701.</title>
        <authorList>
            <consortium name="The Broad Institute Genomics Platform"/>
            <person name="Russ C."/>
            <person name="Tyler B."/>
            <person name="van West P."/>
            <person name="Dieguez-Uribeondo J."/>
            <person name="Young S.K."/>
            <person name="Zeng Q."/>
            <person name="Gargeya S."/>
            <person name="Fitzgerald M."/>
            <person name="Abouelleil A."/>
            <person name="Alvarado L."/>
            <person name="Chapman S.B."/>
            <person name="Gainer-Dewar J."/>
            <person name="Goldberg J."/>
            <person name="Griggs A."/>
            <person name="Gujja S."/>
            <person name="Hansen M."/>
            <person name="Howarth C."/>
            <person name="Imamovic A."/>
            <person name="Ireland A."/>
            <person name="Larimer J."/>
            <person name="McCowan C."/>
            <person name="Murphy C."/>
            <person name="Pearson M."/>
            <person name="Poon T.W."/>
            <person name="Priest M."/>
            <person name="Roberts A."/>
            <person name="Saif S."/>
            <person name="Shea T."/>
            <person name="Sykes S."/>
            <person name="Wortman J."/>
            <person name="Nusbaum C."/>
            <person name="Birren B."/>
        </authorList>
    </citation>
    <scope>NUCLEOTIDE SEQUENCE [LARGE SCALE GENOMIC DNA]</scope>
    <source>
        <strain evidence="3">NJM9701</strain>
    </source>
</reference>
<dbReference type="STRING" id="157072.A0A024TXP9"/>
<dbReference type="VEuPathDB" id="FungiDB:H310_08879"/>
<feature type="region of interest" description="Disordered" evidence="1">
    <location>
        <begin position="1123"/>
        <end position="1156"/>
    </location>
</feature>
<accession>A0A024TXP9</accession>
<feature type="region of interest" description="Disordered" evidence="1">
    <location>
        <begin position="1053"/>
        <end position="1084"/>
    </location>
</feature>
<feature type="compositionally biased region" description="Polar residues" evidence="1">
    <location>
        <begin position="69"/>
        <end position="80"/>
    </location>
</feature>
<feature type="domain" description="PDZ" evidence="2">
    <location>
        <begin position="745"/>
        <end position="817"/>
    </location>
</feature>
<evidence type="ECO:0000256" key="1">
    <source>
        <dbReference type="SAM" id="MobiDB-lite"/>
    </source>
</evidence>
<organism evidence="3">
    <name type="scientific">Aphanomyces invadans</name>
    <dbReference type="NCBI Taxonomy" id="157072"/>
    <lineage>
        <taxon>Eukaryota</taxon>
        <taxon>Sar</taxon>
        <taxon>Stramenopiles</taxon>
        <taxon>Oomycota</taxon>
        <taxon>Saprolegniomycetes</taxon>
        <taxon>Saprolegniales</taxon>
        <taxon>Verrucalvaceae</taxon>
        <taxon>Aphanomyces</taxon>
    </lineage>
</organism>
<feature type="compositionally biased region" description="Polar residues" evidence="1">
    <location>
        <begin position="19"/>
        <end position="40"/>
    </location>
</feature>
<dbReference type="PANTHER" id="PTHR46900">
    <property type="entry name" value="TYROSINE-PROTEIN PHOSPHATASE NON-RECEPTOR TYPE 13"/>
    <property type="match status" value="1"/>
</dbReference>
<gene>
    <name evidence="3" type="ORF">H310_08879</name>
</gene>
<dbReference type="InterPro" id="IPR052074">
    <property type="entry name" value="NonRcpt_TyrProt_Phosphatase"/>
</dbReference>
<feature type="region of interest" description="Disordered" evidence="1">
    <location>
        <begin position="1458"/>
        <end position="1487"/>
    </location>
</feature>
<feature type="region of interest" description="Disordered" evidence="1">
    <location>
        <begin position="1294"/>
        <end position="1320"/>
    </location>
</feature>
<dbReference type="Gene3D" id="2.30.42.10">
    <property type="match status" value="3"/>
</dbReference>
<dbReference type="CDD" id="cd00136">
    <property type="entry name" value="PDZ_canonical"/>
    <property type="match status" value="1"/>
</dbReference>
<feature type="region of interest" description="Disordered" evidence="1">
    <location>
        <begin position="1"/>
        <end position="132"/>
    </location>
</feature>
<feature type="compositionally biased region" description="Basic and acidic residues" evidence="1">
    <location>
        <begin position="355"/>
        <end position="364"/>
    </location>
</feature>
<dbReference type="OrthoDB" id="78824at2759"/>
<feature type="compositionally biased region" description="Basic residues" evidence="1">
    <location>
        <begin position="1"/>
        <end position="11"/>
    </location>
</feature>
<evidence type="ECO:0000259" key="2">
    <source>
        <dbReference type="PROSITE" id="PS50106"/>
    </source>
</evidence>
<feature type="region of interest" description="Disordered" evidence="1">
    <location>
        <begin position="1401"/>
        <end position="1434"/>
    </location>
</feature>
<feature type="region of interest" description="Disordered" evidence="1">
    <location>
        <begin position="327"/>
        <end position="364"/>
    </location>
</feature>
<feature type="domain" description="PDZ" evidence="2">
    <location>
        <begin position="513"/>
        <end position="588"/>
    </location>
</feature>
<protein>
    <recommendedName>
        <fullName evidence="2">PDZ domain-containing protein</fullName>
    </recommendedName>
</protein>
<dbReference type="InterPro" id="IPR036034">
    <property type="entry name" value="PDZ_sf"/>
</dbReference>
<dbReference type="InterPro" id="IPR001478">
    <property type="entry name" value="PDZ"/>
</dbReference>
<feature type="compositionally biased region" description="Acidic residues" evidence="1">
    <location>
        <begin position="1416"/>
        <end position="1434"/>
    </location>
</feature>
<dbReference type="EMBL" id="KI913970">
    <property type="protein sequence ID" value="ETV98137.1"/>
    <property type="molecule type" value="Genomic_DNA"/>
</dbReference>
<name>A0A024TXP9_9STRA</name>
<feature type="compositionally biased region" description="Low complexity" evidence="1">
    <location>
        <begin position="1194"/>
        <end position="1205"/>
    </location>
</feature>